<keyword evidence="2" id="KW-1185">Reference proteome</keyword>
<protein>
    <submittedName>
        <fullName evidence="1">Uncharacterized protein</fullName>
    </submittedName>
</protein>
<organism evidence="1 2">
    <name type="scientific">Rhododendron molle</name>
    <name type="common">Chinese azalea</name>
    <name type="synonym">Azalea mollis</name>
    <dbReference type="NCBI Taxonomy" id="49168"/>
    <lineage>
        <taxon>Eukaryota</taxon>
        <taxon>Viridiplantae</taxon>
        <taxon>Streptophyta</taxon>
        <taxon>Embryophyta</taxon>
        <taxon>Tracheophyta</taxon>
        <taxon>Spermatophyta</taxon>
        <taxon>Magnoliopsida</taxon>
        <taxon>eudicotyledons</taxon>
        <taxon>Gunneridae</taxon>
        <taxon>Pentapetalae</taxon>
        <taxon>asterids</taxon>
        <taxon>Ericales</taxon>
        <taxon>Ericaceae</taxon>
        <taxon>Ericoideae</taxon>
        <taxon>Rhodoreae</taxon>
        <taxon>Rhododendron</taxon>
    </lineage>
</organism>
<reference evidence="1" key="1">
    <citation type="submission" date="2022-02" db="EMBL/GenBank/DDBJ databases">
        <title>Plant Genome Project.</title>
        <authorList>
            <person name="Zhang R.-G."/>
        </authorList>
    </citation>
    <scope>NUCLEOTIDE SEQUENCE</scope>
    <source>
        <strain evidence="1">AT1</strain>
    </source>
</reference>
<name>A0ACC0MBU5_RHOML</name>
<accession>A0ACC0MBU5</accession>
<sequence length="225" mass="23783">MADHSNGSGEGEVVDCVEDRGGPKETQMSDRTTVEEATGVSVVVAGGGDGRESQQQEVGDEEKDRATEVNPRARVLSWAVWSIPAAKGPGTVVEGPPMVGDNSGGVGTSRALGDVPRPNGSPPGDPVKGKSAVITEEEEPTEEEHTTEAASIEIREEDIAFRPPVTAATSSRHTPITFDDIAEHTPDKILAKLLEERPDIGEIVLKSKEDRARAIESAEAAERAE</sequence>
<comment type="caution">
    <text evidence="1">The sequence shown here is derived from an EMBL/GenBank/DDBJ whole genome shotgun (WGS) entry which is preliminary data.</text>
</comment>
<proteinExistence type="predicted"/>
<dbReference type="EMBL" id="CM046396">
    <property type="protein sequence ID" value="KAI8538430.1"/>
    <property type="molecule type" value="Genomic_DNA"/>
</dbReference>
<evidence type="ECO:0000313" key="2">
    <source>
        <dbReference type="Proteomes" id="UP001062846"/>
    </source>
</evidence>
<evidence type="ECO:0000313" key="1">
    <source>
        <dbReference type="EMBL" id="KAI8538430.1"/>
    </source>
</evidence>
<gene>
    <name evidence="1" type="ORF">RHMOL_Rhmol09G0102700</name>
</gene>
<dbReference type="Proteomes" id="UP001062846">
    <property type="component" value="Chromosome 9"/>
</dbReference>